<dbReference type="Gene3D" id="2.60.200.20">
    <property type="match status" value="1"/>
</dbReference>
<dbReference type="PANTHER" id="PTHR47117">
    <property type="entry name" value="STAR-RELATED LIPID TRANSFER PROTEIN 9"/>
    <property type="match status" value="1"/>
</dbReference>
<dbReference type="SUPFAM" id="SSF52540">
    <property type="entry name" value="P-loop containing nucleoside triphosphate hydrolases"/>
    <property type="match status" value="1"/>
</dbReference>
<dbReference type="InterPro" id="IPR001849">
    <property type="entry name" value="PH_domain"/>
</dbReference>
<evidence type="ECO:0000313" key="11">
    <source>
        <dbReference type="EMBL" id="PVV02637.1"/>
    </source>
</evidence>
<dbReference type="GO" id="GO:0008017">
    <property type="term" value="F:microtubule binding"/>
    <property type="evidence" value="ECO:0007669"/>
    <property type="project" value="InterPro"/>
</dbReference>
<keyword evidence="3 6" id="KW-0067">ATP-binding</keyword>
<dbReference type="Pfam" id="PF00687">
    <property type="entry name" value="Ribosomal_L1"/>
    <property type="match status" value="1"/>
</dbReference>
<dbReference type="FunFam" id="3.40.50.790:FF:000001">
    <property type="entry name" value="50S ribosomal protein L1"/>
    <property type="match status" value="1"/>
</dbReference>
<feature type="binding site" evidence="6">
    <location>
        <begin position="325"/>
        <end position="332"/>
    </location>
    <ligand>
        <name>ATP</name>
        <dbReference type="ChEBI" id="CHEBI:30616"/>
    </ligand>
</feature>
<evidence type="ECO:0000256" key="5">
    <source>
        <dbReference type="ARBA" id="ARBA00023274"/>
    </source>
</evidence>
<dbReference type="InterPro" id="IPR036961">
    <property type="entry name" value="Kinesin_motor_dom_sf"/>
</dbReference>
<dbReference type="Gene3D" id="3.40.50.790">
    <property type="match status" value="1"/>
</dbReference>
<feature type="domain" description="PH" evidence="9">
    <location>
        <begin position="1993"/>
        <end position="2091"/>
    </location>
</feature>
<dbReference type="InterPro" id="IPR027417">
    <property type="entry name" value="P-loop_NTPase"/>
</dbReference>
<feature type="region of interest" description="Disordered" evidence="8">
    <location>
        <begin position="1069"/>
        <end position="1088"/>
    </location>
</feature>
<dbReference type="CDD" id="cd00403">
    <property type="entry name" value="Ribosomal_L1"/>
    <property type="match status" value="1"/>
</dbReference>
<evidence type="ECO:0000256" key="4">
    <source>
        <dbReference type="ARBA" id="ARBA00022980"/>
    </source>
</evidence>
<dbReference type="SUPFAM" id="SSF50729">
    <property type="entry name" value="PH domain-like"/>
    <property type="match status" value="1"/>
</dbReference>
<proteinExistence type="inferred from homology"/>
<protein>
    <submittedName>
        <fullName evidence="11">Uncharacterized protein</fullName>
    </submittedName>
</protein>
<evidence type="ECO:0000256" key="2">
    <source>
        <dbReference type="ARBA" id="ARBA00022741"/>
    </source>
</evidence>
<dbReference type="InterPro" id="IPR028364">
    <property type="entry name" value="Ribosomal_uL1/biogenesis"/>
</dbReference>
<dbReference type="Gene3D" id="3.30.190.20">
    <property type="match status" value="1"/>
</dbReference>
<accession>A0A2T9ZDM2</accession>
<dbReference type="InterPro" id="IPR011993">
    <property type="entry name" value="PH-like_dom_sf"/>
</dbReference>
<comment type="caution">
    <text evidence="11">The sequence shown here is derived from an EMBL/GenBank/DDBJ whole genome shotgun (WGS) entry which is preliminary data.</text>
</comment>
<comment type="similarity">
    <text evidence="1">Belongs to the universal ribosomal protein uL1 family.</text>
</comment>
<sequence length="2103" mass="238236">MFSLSKISYTKQFGSLLKENVPRHYASRATSKAVVSEFPSLQEAIKVLKAYEVGYTNHTIDIHVNCSPGKGQHQIRGNVLLPHSLNKKSTLLVFAEGKQAEEAREAGADIVGLSDVIEKIKKGELEFDKTLATPDVLPEVAKIARIIGPKGLMPTVNKGTVVTDIKSAVTYSKRALDFTADPHFVIHTAVGRVTFTDEQLEAINLNQISLPLMQAHTEQSSITVVLRCKPENTKDSSAQSVENVFCKVNDNKITFKLTQKPVSLGGFNNINNRADSSRQFYFDHIFFPQKSISAQEQQQLIYDSVGNKLLKHALEGYNICIFAYGQTGSGKTYTMSGTEENPGLIPRLCNDLFFQLHQLHSVDISSKALHPKPGRLNYHIQISYYQIYNEKVYDLLSTNNSLALRVREHPTMGPYIEGLTYIPVSSFSEISSLLLAGNKNRITSFTKFNDHSSRSHAIFTIKLSQKKFSTERNSSTEIESKISLVDLAGSEKATLASKNKKSIKEGISINKSLSTLSIVTSALANNTTENNKSFVPYRDSTLTWLLKDSLGGNSRTAIIATVSPTISQDTLGTLQYAERAKKIVNHAVINKDLNAPLIDQLRDEIKYLKNQLVNLNKSLKEKYEKSESSETSQLSEDLPLKSEDYMDFINQPLKLPLDPKQYLRQEEILYEKIVENENLIREFCKPWEMRLKKNRTMLNIDPNINYNQRRHNFDDPLKYTNLNSENTGFLVRLYQSSQADSSKICTLKQGITTIGGTLCEDADIKFDLKESLISSRGSKYCILYNDGVSGVIIYAIKKNIIVNKQIVSDPLILPNNCTIEFGFNSVFKFIYNKKENIAINSATIESENLLNGFGKVGERNTRLDSFNLNQPFLRRSNSLPCLDKLNDEQGSVSSKQTFNIEDLDIATFRQNPRLFRSNSTTFNNDILLDSFKLNSSSTDSTSFSRPQSECNSDRGVSFLKSRFIKAVKSVIKAKTKSKFLSVAKLLLTCALYLKKANIFSTILGINVSYEFCIYSSNDLLFESSYMEEDGFFNGNLIDDGFFKQSLNVQKTRNCSICSNFDSESYHDTGCGTNPDHNSSPSPSSSLDSSLHSDNTLKLGVKVFDLINKSIYYWTLDLFLQKLKAMEKIYQYSYNPNYKIHMDYQSSFIDSRNLKYSLVGMADIPIINISEYIQSLDTSDVSNLHVEYPVTTRLTDPISSSLSKLKINCIVRIKRKYAVFETDGSSKESPQNTVEVIVASIHGFEEKLIQDLHLQIKAPDQFKPLNCRCIGDTLCGICARNLYYPIDINIVKKNSKYLYDSSKIFNNDPQAFTEYKSRSIRMKRSVAEKTISPVVTHALAFSGNKSIAKRAPFLDKSVESTDNDSNSSKDLDFNENESITNYSTFQIFEKFKFQKSQKNEKSRGTNLSSNYFIAKAKFDWTPQSDCGEYLKISIFGKLPITFIERSKESLYSQRSEFQPNKLHSTGERAHEKAWLTPKTHDLVMHVNIFEMFSNGSWGKVPVAIAKNSQLPYFPSANIVEPSSENSPNFLNQLFASPKKSLDSKIIFDEFGSTKEPTLNQATLVKRSSLDSEFSRFAKNIIMNNSKNSTPPPSASKKKNSLAVQSSPKLPPISFRESVNYFMLRQGSQKRAQISISHNSGAELDFEIKQVSFNDPIAIDSNGKRITDCQNSKSFYDFNGIKQKYQKKVKLREINQDKIKTVFNNRSYCCFSGVWDSSLHSSEFLDTVTQDYNVVQVKVQVTLKVKGVEDEVVLESPIYMLIVDRNIEFSEIGSPISFNHSQKNKRGSVISILSKNQPVLTSELNTLRQTGDRANQNNSPMTKEENLGSELSKYLSFVSFCYQVRFSPVSNEINLRENLWRYDYNGVYVRGEELLHFHKFSNLDMLYQAEKLYQKQNYTSEVNSYKAKMFISFHLKKPRAVIQKPRGYFSYAEQFVKRLFMYSESNKVEKLSIEKENDGKGSNTASNLALSKSEHFSCPYFLSKINYIQVQKSSTCCQSGYLKTPDTTLKIWPTKWVVVQRPFLFIFTNKSTRTLENMVNIVSARVDNNQHLAGATGKKWVFAIYTETSTFLFQAESESKLLMWINSIDDVFLKIPSMNGSTCLY</sequence>
<evidence type="ECO:0000259" key="9">
    <source>
        <dbReference type="PROSITE" id="PS50003"/>
    </source>
</evidence>
<evidence type="ECO:0000256" key="7">
    <source>
        <dbReference type="SAM" id="Coils"/>
    </source>
</evidence>
<dbReference type="InterPro" id="IPR023674">
    <property type="entry name" value="Ribosomal_uL1-like"/>
</dbReference>
<dbReference type="EMBL" id="MBFS01000375">
    <property type="protein sequence ID" value="PVV02637.1"/>
    <property type="molecule type" value="Genomic_DNA"/>
</dbReference>
<dbReference type="Proteomes" id="UP000245609">
    <property type="component" value="Unassembled WGS sequence"/>
</dbReference>
<dbReference type="InterPro" id="IPR016095">
    <property type="entry name" value="Ribosomal_uL1_3-a/b-sand"/>
</dbReference>
<dbReference type="Pfam" id="PF00169">
    <property type="entry name" value="PH"/>
    <property type="match status" value="1"/>
</dbReference>
<dbReference type="GO" id="GO:0005524">
    <property type="term" value="F:ATP binding"/>
    <property type="evidence" value="ECO:0007669"/>
    <property type="project" value="UniProtKB-UniRule"/>
</dbReference>
<dbReference type="Pfam" id="PF12473">
    <property type="entry name" value="DUF3694"/>
    <property type="match status" value="1"/>
</dbReference>
<gene>
    <name evidence="11" type="ORF">BB560_002903</name>
</gene>
<dbReference type="OrthoDB" id="3176171at2759"/>
<dbReference type="InterPro" id="IPR001752">
    <property type="entry name" value="Kinesin_motor_dom"/>
</dbReference>
<dbReference type="Gene3D" id="3.40.850.10">
    <property type="entry name" value="Kinesin motor domain"/>
    <property type="match status" value="1"/>
</dbReference>
<dbReference type="SMART" id="SM00233">
    <property type="entry name" value="PH"/>
    <property type="match status" value="1"/>
</dbReference>
<evidence type="ECO:0000256" key="8">
    <source>
        <dbReference type="SAM" id="MobiDB-lite"/>
    </source>
</evidence>
<keyword evidence="7" id="KW-0175">Coiled coil</keyword>
<dbReference type="PROSITE" id="PS50067">
    <property type="entry name" value="KINESIN_MOTOR_2"/>
    <property type="match status" value="1"/>
</dbReference>
<dbReference type="PROSITE" id="PS50003">
    <property type="entry name" value="PH_DOMAIN"/>
    <property type="match status" value="1"/>
</dbReference>
<feature type="domain" description="Kinesin motor" evidence="10">
    <location>
        <begin position="221"/>
        <end position="583"/>
    </location>
</feature>
<dbReference type="GO" id="GO:0003777">
    <property type="term" value="F:microtubule motor activity"/>
    <property type="evidence" value="ECO:0007669"/>
    <property type="project" value="InterPro"/>
</dbReference>
<feature type="region of interest" description="Disordered" evidence="8">
    <location>
        <begin position="1581"/>
        <end position="1606"/>
    </location>
</feature>
<feature type="coiled-coil region" evidence="7">
    <location>
        <begin position="598"/>
        <end position="629"/>
    </location>
</feature>
<reference evidence="11 12" key="1">
    <citation type="journal article" date="2018" name="MBio">
        <title>Comparative Genomics Reveals the Core Gene Toolbox for the Fungus-Insect Symbiosis.</title>
        <authorList>
            <person name="Wang Y."/>
            <person name="Stata M."/>
            <person name="Wang W."/>
            <person name="Stajich J.E."/>
            <person name="White M.M."/>
            <person name="Moncalvo J.M."/>
        </authorList>
    </citation>
    <scope>NUCLEOTIDE SEQUENCE [LARGE SCALE GENOMIC DNA]</scope>
    <source>
        <strain evidence="11 12">SC-DP-2</strain>
    </source>
</reference>
<dbReference type="InterPro" id="IPR019821">
    <property type="entry name" value="Kinesin_motor_CS"/>
</dbReference>
<dbReference type="SMART" id="SM00129">
    <property type="entry name" value="KISc"/>
    <property type="match status" value="1"/>
</dbReference>
<comment type="similarity">
    <text evidence="6">Belongs to the TRAFAC class myosin-kinesin ATPase superfamily. Kinesin family.</text>
</comment>
<keyword evidence="5" id="KW-0687">Ribonucleoprotein</keyword>
<dbReference type="GO" id="GO:0007018">
    <property type="term" value="P:microtubule-based movement"/>
    <property type="evidence" value="ECO:0007669"/>
    <property type="project" value="InterPro"/>
</dbReference>
<dbReference type="Gene3D" id="2.30.29.30">
    <property type="entry name" value="Pleckstrin-homology domain (PH domain)/Phosphotyrosine-binding domain (PTB)"/>
    <property type="match status" value="1"/>
</dbReference>
<dbReference type="InterPro" id="IPR022164">
    <property type="entry name" value="Kinesin-like"/>
</dbReference>
<evidence type="ECO:0000256" key="1">
    <source>
        <dbReference type="ARBA" id="ARBA00010531"/>
    </source>
</evidence>
<dbReference type="PRINTS" id="PR00380">
    <property type="entry name" value="KINESINHEAVY"/>
</dbReference>
<dbReference type="STRING" id="133381.A0A2T9ZDM2"/>
<feature type="compositionally biased region" description="Low complexity" evidence="8">
    <location>
        <begin position="1073"/>
        <end position="1088"/>
    </location>
</feature>
<organism evidence="11 12">
    <name type="scientific">Smittium megazygosporum</name>
    <dbReference type="NCBI Taxonomy" id="133381"/>
    <lineage>
        <taxon>Eukaryota</taxon>
        <taxon>Fungi</taxon>
        <taxon>Fungi incertae sedis</taxon>
        <taxon>Zoopagomycota</taxon>
        <taxon>Kickxellomycotina</taxon>
        <taxon>Harpellomycetes</taxon>
        <taxon>Harpellales</taxon>
        <taxon>Legeriomycetaceae</taxon>
        <taxon>Smittium</taxon>
    </lineage>
</organism>
<name>A0A2T9ZDM2_9FUNG</name>
<dbReference type="GO" id="GO:0005840">
    <property type="term" value="C:ribosome"/>
    <property type="evidence" value="ECO:0007669"/>
    <property type="project" value="UniProtKB-KW"/>
</dbReference>
<evidence type="ECO:0000256" key="6">
    <source>
        <dbReference type="PROSITE-ProRule" id="PRU00283"/>
    </source>
</evidence>
<keyword evidence="6" id="KW-0505">Motor protein</keyword>
<evidence type="ECO:0000256" key="3">
    <source>
        <dbReference type="ARBA" id="ARBA00022840"/>
    </source>
</evidence>
<dbReference type="PROSITE" id="PS00411">
    <property type="entry name" value="KINESIN_MOTOR_1"/>
    <property type="match status" value="1"/>
</dbReference>
<dbReference type="Pfam" id="PF00225">
    <property type="entry name" value="Kinesin"/>
    <property type="match status" value="1"/>
</dbReference>
<evidence type="ECO:0000313" key="12">
    <source>
        <dbReference type="Proteomes" id="UP000245609"/>
    </source>
</evidence>
<dbReference type="SUPFAM" id="SSF56808">
    <property type="entry name" value="Ribosomal protein L1"/>
    <property type="match status" value="1"/>
</dbReference>
<keyword evidence="4" id="KW-0689">Ribosomal protein</keyword>
<dbReference type="GO" id="GO:1990904">
    <property type="term" value="C:ribonucleoprotein complex"/>
    <property type="evidence" value="ECO:0007669"/>
    <property type="project" value="UniProtKB-KW"/>
</dbReference>
<evidence type="ECO:0000259" key="10">
    <source>
        <dbReference type="PROSITE" id="PS50067"/>
    </source>
</evidence>
<keyword evidence="12" id="KW-1185">Reference proteome</keyword>
<keyword evidence="2 6" id="KW-0547">Nucleotide-binding</keyword>